<evidence type="ECO:0000313" key="3">
    <source>
        <dbReference type="Proteomes" id="UP001144280"/>
    </source>
</evidence>
<sequence length="316" mass="32235">MLADTHIGVDVGGTGIRVRAVLAGAPAATRDRGPVPRTAGKIDAATLAARIAGLVSTLDPAVRASRVAVGLTGMPGLLESPAELAGHLHRHVSTGTVIVASDALTTHLGALEGRAGCVVAAGTGVIVLGTDHKGTWHRADGWGHLLGDDGSGAWIGAEGLRAALRHHDGRDSGSAALYARLAERFGDIEAALRAVYGSASPAHELGAFAPEVAAAAHEGDAVARDIWRRAGAHLAEAAHAAGRDMSPEFSWGGRLFDAGPLLLDPFRAELTRRVPEARLTAPQGQAADGALLLAQRGLPEAPPAYASEFPPPPSSP</sequence>
<dbReference type="Proteomes" id="UP001144280">
    <property type="component" value="Unassembled WGS sequence"/>
</dbReference>
<evidence type="ECO:0000259" key="1">
    <source>
        <dbReference type="Pfam" id="PF01869"/>
    </source>
</evidence>
<dbReference type="InterPro" id="IPR052519">
    <property type="entry name" value="Euk-type_GlcNAc_Kinase"/>
</dbReference>
<gene>
    <name evidence="2" type="ORF">Pa4123_20280</name>
</gene>
<dbReference type="PANTHER" id="PTHR43190:SF3">
    <property type="entry name" value="N-ACETYL-D-GLUCOSAMINE KINASE"/>
    <property type="match status" value="1"/>
</dbReference>
<dbReference type="Pfam" id="PF01869">
    <property type="entry name" value="BcrAD_BadFG"/>
    <property type="match status" value="1"/>
</dbReference>
<dbReference type="SUPFAM" id="SSF53067">
    <property type="entry name" value="Actin-like ATPase domain"/>
    <property type="match status" value="1"/>
</dbReference>
<dbReference type="Gene3D" id="3.30.420.40">
    <property type="match status" value="2"/>
</dbReference>
<reference evidence="2" key="1">
    <citation type="submission" date="2022-12" db="EMBL/GenBank/DDBJ databases">
        <title>New Phytohabitans aurantiacus sp. RD004123 nov., an actinomycete isolated from soil.</title>
        <authorList>
            <person name="Triningsih D.W."/>
            <person name="Harunari E."/>
            <person name="Igarashi Y."/>
        </authorList>
    </citation>
    <scope>NUCLEOTIDE SEQUENCE</scope>
    <source>
        <strain evidence="2">RD004123</strain>
    </source>
</reference>
<dbReference type="EMBL" id="BSDI01000007">
    <property type="protein sequence ID" value="GLH96754.1"/>
    <property type="molecule type" value="Genomic_DNA"/>
</dbReference>
<dbReference type="PANTHER" id="PTHR43190">
    <property type="entry name" value="N-ACETYL-D-GLUCOSAMINE KINASE"/>
    <property type="match status" value="1"/>
</dbReference>
<organism evidence="2 3">
    <name type="scientific">Phytohabitans aurantiacus</name>
    <dbReference type="NCBI Taxonomy" id="3016789"/>
    <lineage>
        <taxon>Bacteria</taxon>
        <taxon>Bacillati</taxon>
        <taxon>Actinomycetota</taxon>
        <taxon>Actinomycetes</taxon>
        <taxon>Micromonosporales</taxon>
        <taxon>Micromonosporaceae</taxon>
    </lineage>
</organism>
<keyword evidence="3" id="KW-1185">Reference proteome</keyword>
<proteinExistence type="predicted"/>
<protein>
    <recommendedName>
        <fullName evidence="1">ATPase BadF/BadG/BcrA/BcrD type domain-containing protein</fullName>
    </recommendedName>
</protein>
<dbReference type="InterPro" id="IPR043129">
    <property type="entry name" value="ATPase_NBD"/>
</dbReference>
<evidence type="ECO:0000313" key="2">
    <source>
        <dbReference type="EMBL" id="GLH96754.1"/>
    </source>
</evidence>
<dbReference type="RefSeq" id="WP_281894029.1">
    <property type="nucleotide sequence ID" value="NZ_BSDI01000007.1"/>
</dbReference>
<accession>A0ABQ5QR93</accession>
<comment type="caution">
    <text evidence="2">The sequence shown here is derived from an EMBL/GenBank/DDBJ whole genome shotgun (WGS) entry which is preliminary data.</text>
</comment>
<feature type="domain" description="ATPase BadF/BadG/BcrA/BcrD type" evidence="1">
    <location>
        <begin position="7"/>
        <end position="294"/>
    </location>
</feature>
<name>A0ABQ5QR93_9ACTN</name>
<dbReference type="InterPro" id="IPR002731">
    <property type="entry name" value="ATPase_BadF"/>
</dbReference>